<feature type="transmembrane region" description="Helical" evidence="14">
    <location>
        <begin position="184"/>
        <end position="208"/>
    </location>
</feature>
<evidence type="ECO:0000256" key="5">
    <source>
        <dbReference type="ARBA" id="ARBA00022925"/>
    </source>
</evidence>
<feature type="region of interest" description="Disordered" evidence="13">
    <location>
        <begin position="518"/>
        <end position="563"/>
    </location>
</feature>
<evidence type="ECO:0000256" key="8">
    <source>
        <dbReference type="ARBA" id="ARBA00023040"/>
    </source>
</evidence>
<dbReference type="GO" id="GO:0016020">
    <property type="term" value="C:membrane"/>
    <property type="evidence" value="ECO:0007669"/>
    <property type="project" value="UniProtKB-SubCell"/>
</dbReference>
<feature type="region of interest" description="Disordered" evidence="13">
    <location>
        <begin position="1"/>
        <end position="20"/>
    </location>
</feature>
<dbReference type="Gene3D" id="1.20.1070.10">
    <property type="entry name" value="Rhodopsin 7-helix transmembrane proteins"/>
    <property type="match status" value="3"/>
</dbReference>
<comment type="similarity">
    <text evidence="12">Belongs to the G-protein coupled receptor 1 family.</text>
</comment>
<keyword evidence="5" id="KW-0681">Retinal protein</keyword>
<keyword evidence="3" id="KW-0716">Sensory transduction</keyword>
<feature type="region of interest" description="Disordered" evidence="13">
    <location>
        <begin position="609"/>
        <end position="684"/>
    </location>
</feature>
<keyword evidence="8 12" id="KW-0297">G-protein coupled receptor</keyword>
<evidence type="ECO:0000259" key="15">
    <source>
        <dbReference type="PROSITE" id="PS50262"/>
    </source>
</evidence>
<accession>A0AAD3MRY6</accession>
<feature type="compositionally biased region" description="Basic and acidic residues" evidence="13">
    <location>
        <begin position="654"/>
        <end position="673"/>
    </location>
</feature>
<dbReference type="Proteomes" id="UP001279410">
    <property type="component" value="Unassembled WGS sequence"/>
</dbReference>
<dbReference type="InterPro" id="IPR017452">
    <property type="entry name" value="GPCR_Rhodpsn_7TM"/>
</dbReference>
<feature type="transmembrane region" description="Helical" evidence="14">
    <location>
        <begin position="228"/>
        <end position="251"/>
    </location>
</feature>
<feature type="transmembrane region" description="Helical" evidence="14">
    <location>
        <begin position="427"/>
        <end position="449"/>
    </location>
</feature>
<dbReference type="PROSITE" id="PS00238">
    <property type="entry name" value="OPSIN"/>
    <property type="match status" value="1"/>
</dbReference>
<dbReference type="AlphaFoldDB" id="A0AAD3MRY6"/>
<comment type="caution">
    <text evidence="16">The sequence shown here is derived from an EMBL/GenBank/DDBJ whole genome shotgun (WGS) entry which is preliminary data.</text>
</comment>
<feature type="domain" description="G-protein coupled receptors family 1 profile" evidence="15">
    <location>
        <begin position="84"/>
        <end position="336"/>
    </location>
</feature>
<dbReference type="GO" id="GO:0007602">
    <property type="term" value="P:phototransduction"/>
    <property type="evidence" value="ECO:0007669"/>
    <property type="project" value="UniProtKB-KW"/>
</dbReference>
<evidence type="ECO:0000256" key="1">
    <source>
        <dbReference type="ARBA" id="ARBA00004141"/>
    </source>
</evidence>
<dbReference type="PROSITE" id="PS50262">
    <property type="entry name" value="G_PROTEIN_RECEP_F1_2"/>
    <property type="match status" value="2"/>
</dbReference>
<keyword evidence="11 12" id="KW-0807">Transducer</keyword>
<dbReference type="PROSITE" id="PS00237">
    <property type="entry name" value="G_PROTEIN_RECEP_F1_1"/>
    <property type="match status" value="1"/>
</dbReference>
<evidence type="ECO:0000256" key="2">
    <source>
        <dbReference type="ARBA" id="ARBA00022543"/>
    </source>
</evidence>
<evidence type="ECO:0000256" key="3">
    <source>
        <dbReference type="ARBA" id="ARBA00022606"/>
    </source>
</evidence>
<comment type="subcellular location">
    <subcellularLocation>
        <location evidence="1">Membrane</location>
        <topology evidence="1">Multi-pass membrane protein</topology>
    </subcellularLocation>
</comment>
<dbReference type="GO" id="GO:0009881">
    <property type="term" value="F:photoreceptor activity"/>
    <property type="evidence" value="ECO:0007669"/>
    <property type="project" value="UniProtKB-KW"/>
</dbReference>
<dbReference type="InterPro" id="IPR050125">
    <property type="entry name" value="GPCR_opsins"/>
</dbReference>
<sequence length="913" mass="100878">MIRSMTRCPEPSRESGASVSGLTIVSPGLHLGTMDTNSTPWSSGSHPPSVHAEMVTVAPTIFPRLGYSILSFLMFINTVLTIFNNSLVITVLLRSPAMLQPMTVFILSLAVSDLMIGLCGSLVVTITNYQGSFFIGHAACVFQGFAVNYFGLVSLCTLTLLAYERYNVVCKPKAGFKLSMRRSIIGLLFVWVFCLFWAVTPLFGWSSYGPEGVQTSCSLAWEERSWSNYSYLVLYTLLCFILPVAVIIYCYSKVLKSMNKLNRSVELQGGRSSQKENDHAISMVLAMIIAFFVCWLPYTALSVVVVVDPELYIPPLVATMPMYFAKTSPVYNPIIYFLSNKQFRDSTLEVLSCGRYIPHGPPSISINMAIVMAVHQKGHVDEMICDAQVASFSFSCCIQLLTLACISAERYQAIAQPFKTSQRRKRITVLIPLTWTLAILAAVLCLIFVRDSPVHVRCKGSQREISSSYDTFGLYMLFPLWAACFSVIIGFYARIFTLVRSHNRKIFDKGTVPLTKKTKTEDKEKKEETAVVENGKPEQNQTTNLVTQAEPNPSRKDSSNVLLTSTNTAQCVSSTEDKKQSKNTVEITDLETEQPCPPAMQTAVQAEEKPFMTEQSKPCATRVEAKPSNGGADSSVKSSTTKPQKVSSNFDTESQSKEKVKIDKAPSEMKETSTHVPCSAQSENPESTAVLLIEPKQATSSNGGETQAVTTVDQVSSLPPVSSNAPETEAPKKNVDVEGAVCMMPSKANKERANKKKEGKMAKRAGYIIITFLLFWLPLITTILVNFAVHKNKNTQIKIIQDVEILSVSVACITSLSDPIIYAAVNPQFRTEFYKLKNKYFMQADFSAVTKHCRAEALHAVRSSLYRRNQLSRGNLLSSVSNNQWGLLVCLQRPFSQDPPLGQSGPHMSSSST</sequence>
<evidence type="ECO:0000313" key="16">
    <source>
        <dbReference type="EMBL" id="GLD58901.1"/>
    </source>
</evidence>
<evidence type="ECO:0000256" key="12">
    <source>
        <dbReference type="RuleBase" id="RU000688"/>
    </source>
</evidence>
<evidence type="ECO:0000256" key="7">
    <source>
        <dbReference type="ARBA" id="ARBA00022991"/>
    </source>
</evidence>
<feature type="compositionally biased region" description="Basic and acidic residues" evidence="13">
    <location>
        <begin position="518"/>
        <end position="529"/>
    </location>
</feature>
<protein>
    <submittedName>
        <fullName evidence="16">Dopamine D2-like receptor</fullName>
    </submittedName>
</protein>
<organism evidence="16 17">
    <name type="scientific">Lates japonicus</name>
    <name type="common">Japanese lates</name>
    <dbReference type="NCBI Taxonomy" id="270547"/>
    <lineage>
        <taxon>Eukaryota</taxon>
        <taxon>Metazoa</taxon>
        <taxon>Chordata</taxon>
        <taxon>Craniata</taxon>
        <taxon>Vertebrata</taxon>
        <taxon>Euteleostomi</taxon>
        <taxon>Actinopterygii</taxon>
        <taxon>Neopterygii</taxon>
        <taxon>Teleostei</taxon>
        <taxon>Neoteleostei</taxon>
        <taxon>Acanthomorphata</taxon>
        <taxon>Carangaria</taxon>
        <taxon>Carangaria incertae sedis</taxon>
        <taxon>Centropomidae</taxon>
        <taxon>Lates</taxon>
    </lineage>
</organism>
<feature type="domain" description="G-protein coupled receptors family 1 profile" evidence="15">
    <location>
        <begin position="383"/>
        <end position="822"/>
    </location>
</feature>
<evidence type="ECO:0000256" key="11">
    <source>
        <dbReference type="ARBA" id="ARBA00023224"/>
    </source>
</evidence>
<feature type="compositionally biased region" description="Polar residues" evidence="13">
    <location>
        <begin position="674"/>
        <end position="684"/>
    </location>
</feature>
<dbReference type="PANTHER" id="PTHR24240">
    <property type="entry name" value="OPSIN"/>
    <property type="match status" value="1"/>
</dbReference>
<evidence type="ECO:0000256" key="4">
    <source>
        <dbReference type="ARBA" id="ARBA00022692"/>
    </source>
</evidence>
<dbReference type="EMBL" id="BRZM01000035">
    <property type="protein sequence ID" value="GLD58901.1"/>
    <property type="molecule type" value="Genomic_DNA"/>
</dbReference>
<dbReference type="InterPro" id="IPR027430">
    <property type="entry name" value="Retinal_BS"/>
</dbReference>
<evidence type="ECO:0000256" key="6">
    <source>
        <dbReference type="ARBA" id="ARBA00022989"/>
    </source>
</evidence>
<evidence type="ECO:0000256" key="14">
    <source>
        <dbReference type="SAM" id="Phobius"/>
    </source>
</evidence>
<evidence type="ECO:0000256" key="9">
    <source>
        <dbReference type="ARBA" id="ARBA00023136"/>
    </source>
</evidence>
<evidence type="ECO:0000256" key="13">
    <source>
        <dbReference type="SAM" id="MobiDB-lite"/>
    </source>
</evidence>
<feature type="compositionally biased region" description="Polar residues" evidence="13">
    <location>
        <begin position="631"/>
        <end position="653"/>
    </location>
</feature>
<dbReference type="Pfam" id="PF00001">
    <property type="entry name" value="7tm_1"/>
    <property type="match status" value="2"/>
</dbReference>
<feature type="transmembrane region" description="Helical" evidence="14">
    <location>
        <begin position="105"/>
        <end position="127"/>
    </location>
</feature>
<keyword evidence="10 12" id="KW-0675">Receptor</keyword>
<keyword evidence="2" id="KW-0600">Photoreceptor protein</keyword>
<dbReference type="GO" id="GO:0004930">
    <property type="term" value="F:G protein-coupled receptor activity"/>
    <property type="evidence" value="ECO:0007669"/>
    <property type="project" value="UniProtKB-KW"/>
</dbReference>
<dbReference type="CDD" id="cd00637">
    <property type="entry name" value="7tm_classA_rhodopsin-like"/>
    <property type="match status" value="2"/>
</dbReference>
<gene>
    <name evidence="16" type="ORF">AKAME5_001097400</name>
</gene>
<feature type="transmembrane region" description="Helical" evidence="14">
    <location>
        <begin position="280"/>
        <end position="307"/>
    </location>
</feature>
<dbReference type="PRINTS" id="PR00237">
    <property type="entry name" value="GPCRRHODOPSN"/>
</dbReference>
<reference evidence="16" key="1">
    <citation type="submission" date="2022-08" db="EMBL/GenBank/DDBJ databases">
        <title>Genome sequencing of akame (Lates japonicus).</title>
        <authorList>
            <person name="Hashiguchi Y."/>
            <person name="Takahashi H."/>
        </authorList>
    </citation>
    <scope>NUCLEOTIDE SEQUENCE</scope>
    <source>
        <strain evidence="16">Kochi</strain>
    </source>
</reference>
<dbReference type="SUPFAM" id="SSF81321">
    <property type="entry name" value="Family A G protein-coupled receptor-like"/>
    <property type="match status" value="2"/>
</dbReference>
<feature type="transmembrane region" description="Helical" evidence="14">
    <location>
        <begin position="765"/>
        <end position="789"/>
    </location>
</feature>
<proteinExistence type="inferred from homology"/>
<feature type="transmembrane region" description="Helical" evidence="14">
    <location>
        <begin position="69"/>
        <end position="93"/>
    </location>
</feature>
<evidence type="ECO:0000313" key="17">
    <source>
        <dbReference type="Proteomes" id="UP001279410"/>
    </source>
</evidence>
<feature type="transmembrane region" description="Helical" evidence="14">
    <location>
        <begin position="472"/>
        <end position="495"/>
    </location>
</feature>
<keyword evidence="7" id="KW-0157">Chromophore</keyword>
<keyword evidence="6 14" id="KW-1133">Transmembrane helix</keyword>
<name>A0AAD3MRY6_LATJO</name>
<dbReference type="InterPro" id="IPR000276">
    <property type="entry name" value="GPCR_Rhodpsn"/>
</dbReference>
<keyword evidence="17" id="KW-1185">Reference proteome</keyword>
<feature type="transmembrane region" description="Helical" evidence="14">
    <location>
        <begin position="133"/>
        <end position="163"/>
    </location>
</feature>
<keyword evidence="4 12" id="KW-0812">Transmembrane</keyword>
<keyword evidence="9 14" id="KW-0472">Membrane</keyword>
<feature type="compositionally biased region" description="Polar residues" evidence="13">
    <location>
        <begin position="537"/>
        <end position="551"/>
    </location>
</feature>
<evidence type="ECO:0000256" key="10">
    <source>
        <dbReference type="ARBA" id="ARBA00023170"/>
    </source>
</evidence>